<dbReference type="PANTHER" id="PTHR43356">
    <property type="entry name" value="PHOSPHATE ACETYLTRANSFERASE"/>
    <property type="match status" value="1"/>
</dbReference>
<reference evidence="5" key="2">
    <citation type="journal article" date="2021" name="PeerJ">
        <title>Extensive microbial diversity within the chicken gut microbiome revealed by metagenomics and culture.</title>
        <authorList>
            <person name="Gilroy R."/>
            <person name="Ravi A."/>
            <person name="Getino M."/>
            <person name="Pursley I."/>
            <person name="Horton D.L."/>
            <person name="Alikhan N.F."/>
            <person name="Baker D."/>
            <person name="Gharbi K."/>
            <person name="Hall N."/>
            <person name="Watson M."/>
            <person name="Adriaenssens E.M."/>
            <person name="Foster-Nyarko E."/>
            <person name="Jarju S."/>
            <person name="Secka A."/>
            <person name="Antonio M."/>
            <person name="Oren A."/>
            <person name="Chaudhuri R.R."/>
            <person name="La Ragione R."/>
            <person name="Hildebrand F."/>
            <person name="Pallen M.J."/>
        </authorList>
    </citation>
    <scope>NUCLEOTIDE SEQUENCE</scope>
    <source>
        <strain evidence="5">1383</strain>
    </source>
</reference>
<dbReference type="SUPFAM" id="SSF53659">
    <property type="entry name" value="Isocitrate/Isopropylmalate dehydrogenase-like"/>
    <property type="match status" value="1"/>
</dbReference>
<dbReference type="EMBL" id="DVLY01000052">
    <property type="protein sequence ID" value="HIT97641.1"/>
    <property type="molecule type" value="Genomic_DNA"/>
</dbReference>
<accession>A0A9D1KSC6</accession>
<keyword evidence="3" id="KW-0012">Acyltransferase</keyword>
<evidence type="ECO:0000256" key="2">
    <source>
        <dbReference type="ARBA" id="ARBA00022679"/>
    </source>
</evidence>
<evidence type="ECO:0000256" key="3">
    <source>
        <dbReference type="ARBA" id="ARBA00023315"/>
    </source>
</evidence>
<evidence type="ECO:0000256" key="1">
    <source>
        <dbReference type="ARBA" id="ARBA00005656"/>
    </source>
</evidence>
<feature type="domain" description="Phosphate acetyl/butaryl transferase" evidence="4">
    <location>
        <begin position="83"/>
        <end position="296"/>
    </location>
</feature>
<dbReference type="AlphaFoldDB" id="A0A9D1KSC6"/>
<dbReference type="PANTHER" id="PTHR43356:SF2">
    <property type="entry name" value="PHOSPHATE ACETYLTRANSFERASE"/>
    <property type="match status" value="1"/>
</dbReference>
<sequence>MIKTIDDIFSLARQKGHGCRLVLCQASNEHALEAALEASAMGFVTPILVGRRDEIHGAARNLGRSVEGVQIVEAEDAEGMVETAVRMVSSGQADILMKGGVTTPQIMKGVLNRQWGLRTDRLISHLAVFQIPAYHKLLVLTDAAMNIAPTLEEKAVIVQNTVDFVRRLGIDTPKVAVLAAIEQVNPKMPATLDADALKQMNARGEIVDCLVDGPLSFDLAVSQESKRDKHFESPVAADADILLAPDIEAGNLLYKSFAFFTECRMGAVILGAAAPIVLTSRADTMDAKLASIALAVAGSLR</sequence>
<dbReference type="InterPro" id="IPR002505">
    <property type="entry name" value="PTA_PTB"/>
</dbReference>
<dbReference type="PIRSF" id="PIRSF000428">
    <property type="entry name" value="P_Ac_trans"/>
    <property type="match status" value="1"/>
</dbReference>
<dbReference type="Proteomes" id="UP000824161">
    <property type="component" value="Unassembled WGS sequence"/>
</dbReference>
<name>A0A9D1KSC6_9FLAO</name>
<protein>
    <submittedName>
        <fullName evidence="5">Bifunctional enoyl-CoA hydratase/phosphate acetyltransferase</fullName>
    </submittedName>
</protein>
<dbReference type="InterPro" id="IPR012147">
    <property type="entry name" value="P_Ac_Bu_trans"/>
</dbReference>
<gene>
    <name evidence="5" type="ORF">IAC44_02255</name>
</gene>
<evidence type="ECO:0000313" key="5">
    <source>
        <dbReference type="EMBL" id="HIT97641.1"/>
    </source>
</evidence>
<keyword evidence="2" id="KW-0808">Transferase</keyword>
<dbReference type="GO" id="GO:0016746">
    <property type="term" value="F:acyltransferase activity"/>
    <property type="evidence" value="ECO:0007669"/>
    <property type="project" value="UniProtKB-KW"/>
</dbReference>
<organism evidence="5 6">
    <name type="scientific">Candidatus Merdimorpha stercoravium</name>
    <dbReference type="NCBI Taxonomy" id="2840863"/>
    <lineage>
        <taxon>Bacteria</taxon>
        <taxon>Pseudomonadati</taxon>
        <taxon>Bacteroidota</taxon>
        <taxon>Flavobacteriia</taxon>
        <taxon>Flavobacteriales</taxon>
        <taxon>Candidatus Merdimorpha</taxon>
    </lineage>
</organism>
<comment type="similarity">
    <text evidence="1">Belongs to the phosphate acetyltransferase and butyryltransferase family.</text>
</comment>
<evidence type="ECO:0000313" key="6">
    <source>
        <dbReference type="Proteomes" id="UP000824161"/>
    </source>
</evidence>
<dbReference type="NCBIfam" id="NF006045">
    <property type="entry name" value="PRK08190.1"/>
    <property type="match status" value="1"/>
</dbReference>
<dbReference type="Pfam" id="PF01515">
    <property type="entry name" value="PTA_PTB"/>
    <property type="match status" value="1"/>
</dbReference>
<reference evidence="5" key="1">
    <citation type="submission" date="2020-10" db="EMBL/GenBank/DDBJ databases">
        <authorList>
            <person name="Gilroy R."/>
        </authorList>
    </citation>
    <scope>NUCLEOTIDE SEQUENCE</scope>
    <source>
        <strain evidence="5">1383</strain>
    </source>
</reference>
<proteinExistence type="inferred from homology"/>
<dbReference type="InterPro" id="IPR050500">
    <property type="entry name" value="Phos_Acetyltrans/Butyryltrans"/>
</dbReference>
<evidence type="ECO:0000259" key="4">
    <source>
        <dbReference type="Pfam" id="PF01515"/>
    </source>
</evidence>
<comment type="caution">
    <text evidence="5">The sequence shown here is derived from an EMBL/GenBank/DDBJ whole genome shotgun (WGS) entry which is preliminary data.</text>
</comment>
<dbReference type="Gene3D" id="3.40.718.10">
    <property type="entry name" value="Isopropylmalate Dehydrogenase"/>
    <property type="match status" value="1"/>
</dbReference>